<protein>
    <submittedName>
        <fullName evidence="1">Transcriptional regulator, AlpA family</fullName>
    </submittedName>
</protein>
<name>F0F273_9NEIS</name>
<reference evidence="1 2" key="1">
    <citation type="submission" date="2011-01" db="EMBL/GenBank/DDBJ databases">
        <authorList>
            <person name="Muzny D."/>
            <person name="Qin X."/>
            <person name="Deng J."/>
            <person name="Jiang H."/>
            <person name="Liu Y."/>
            <person name="Qu J."/>
            <person name="Song X.-Z."/>
            <person name="Zhang L."/>
            <person name="Thornton R."/>
            <person name="Coyle M."/>
            <person name="Francisco L."/>
            <person name="Jackson L."/>
            <person name="Javaid M."/>
            <person name="Korchina V."/>
            <person name="Kovar C."/>
            <person name="Mata R."/>
            <person name="Mathew T."/>
            <person name="Ngo R."/>
            <person name="Nguyen L."/>
            <person name="Nguyen N."/>
            <person name="Okwuonu G."/>
            <person name="Ongeri F."/>
            <person name="Pham C."/>
            <person name="Simmons D."/>
            <person name="Wilczek-Boney K."/>
            <person name="Hale W."/>
            <person name="Jakkamsetti A."/>
            <person name="Pham P."/>
            <person name="Ruth R."/>
            <person name="San Lucas F."/>
            <person name="Warren J."/>
            <person name="Zhang J."/>
            <person name="Zhao Z."/>
            <person name="Zhou C."/>
            <person name="Zhu D."/>
            <person name="Lee S."/>
            <person name="Bess C."/>
            <person name="Blankenburg K."/>
            <person name="Forbes L."/>
            <person name="Fu Q."/>
            <person name="Gubbala S."/>
            <person name="Hirani K."/>
            <person name="Jayaseelan J.C."/>
            <person name="Lara F."/>
            <person name="Munidasa M."/>
            <person name="Palculict T."/>
            <person name="Patil S."/>
            <person name="Pu L.-L."/>
            <person name="Saada N."/>
            <person name="Tang L."/>
            <person name="Weissenberger G."/>
            <person name="Zhu Y."/>
            <person name="Hemphill L."/>
            <person name="Shang Y."/>
            <person name="Youmans B."/>
            <person name="Ayvaz T."/>
            <person name="Ross M."/>
            <person name="Santibanez J."/>
            <person name="Aqrawi P."/>
            <person name="Gross S."/>
            <person name="Joshi V."/>
            <person name="Fowler G."/>
            <person name="Nazareth L."/>
            <person name="Reid J."/>
            <person name="Worley K."/>
            <person name="Petrosino J."/>
            <person name="Highlander S."/>
            <person name="Gibbs R."/>
        </authorList>
    </citation>
    <scope>NUCLEOTIDE SEQUENCE [LARGE SCALE GENOMIC DNA]</scope>
    <source>
        <strain evidence="1 2">ATCC 33394</strain>
    </source>
</reference>
<dbReference type="HOGENOM" id="CLU_140176_15_0_4"/>
<dbReference type="STRING" id="888741.HMPREF9098_2208"/>
<comment type="caution">
    <text evidence="1">The sequence shown here is derived from an EMBL/GenBank/DDBJ whole genome shotgun (WGS) entry which is preliminary data.</text>
</comment>
<sequence length="71" mass="8352">MMNQVKLIRAKELAELLSVSDTIIWNWVNPNNRRYRPNFPKPIKISPNVTAWRENEIIAYLDQLAANRSTK</sequence>
<gene>
    <name evidence="1" type="ORF">HMPREF9098_2208</name>
</gene>
<dbReference type="AlphaFoldDB" id="F0F273"/>
<dbReference type="Pfam" id="PF05930">
    <property type="entry name" value="Phage_AlpA"/>
    <property type="match status" value="1"/>
</dbReference>
<evidence type="ECO:0000313" key="2">
    <source>
        <dbReference type="Proteomes" id="UP000004088"/>
    </source>
</evidence>
<proteinExistence type="predicted"/>
<evidence type="ECO:0000313" key="1">
    <source>
        <dbReference type="EMBL" id="EGC16373.1"/>
    </source>
</evidence>
<dbReference type="RefSeq" id="WP_003784374.1">
    <property type="nucleotide sequence ID" value="NZ_GL870929.1"/>
</dbReference>
<dbReference type="PANTHER" id="PTHR36154:SF1">
    <property type="entry name" value="DNA-BINDING TRANSCRIPTIONAL ACTIVATOR ALPA"/>
    <property type="match status" value="1"/>
</dbReference>
<accession>F0F273</accession>
<dbReference type="InterPro" id="IPR052931">
    <property type="entry name" value="Prophage_regulatory_activator"/>
</dbReference>
<dbReference type="InterPro" id="IPR010260">
    <property type="entry name" value="AlpA"/>
</dbReference>
<dbReference type="PANTHER" id="PTHR36154">
    <property type="entry name" value="DNA-BINDING TRANSCRIPTIONAL ACTIVATOR ALPA"/>
    <property type="match status" value="1"/>
</dbReference>
<dbReference type="EMBL" id="AEWV01000042">
    <property type="protein sequence ID" value="EGC16373.1"/>
    <property type="molecule type" value="Genomic_DNA"/>
</dbReference>
<keyword evidence="2" id="KW-1185">Reference proteome</keyword>
<organism evidence="1 2">
    <name type="scientific">Kingella denitrificans ATCC 33394</name>
    <dbReference type="NCBI Taxonomy" id="888741"/>
    <lineage>
        <taxon>Bacteria</taxon>
        <taxon>Pseudomonadati</taxon>
        <taxon>Pseudomonadota</taxon>
        <taxon>Betaproteobacteria</taxon>
        <taxon>Neisseriales</taxon>
        <taxon>Neisseriaceae</taxon>
        <taxon>Kingella</taxon>
    </lineage>
</organism>
<dbReference type="Proteomes" id="UP000004088">
    <property type="component" value="Unassembled WGS sequence"/>
</dbReference>